<dbReference type="EMBL" id="VYSG01000001">
    <property type="protein sequence ID" value="NEG69146.1"/>
    <property type="molecule type" value="Genomic_DNA"/>
</dbReference>
<dbReference type="RefSeq" id="WP_407925104.1">
    <property type="nucleotide sequence ID" value="NZ_VYSG01000001.1"/>
</dbReference>
<dbReference type="InterPro" id="IPR025449">
    <property type="entry name" value="JetB"/>
</dbReference>
<proteinExistence type="predicted"/>
<evidence type="ECO:0000313" key="2">
    <source>
        <dbReference type="Proteomes" id="UP000469292"/>
    </source>
</evidence>
<dbReference type="Pfam" id="PF13835">
    <property type="entry name" value="DUF4194"/>
    <property type="match status" value="1"/>
</dbReference>
<name>A0A6I5MY78_9BIFI</name>
<dbReference type="Proteomes" id="UP000469292">
    <property type="component" value="Unassembled WGS sequence"/>
</dbReference>
<accession>A0A6I5MY78</accession>
<protein>
    <submittedName>
        <fullName evidence="1">DUF4194 domain-containing protein</fullName>
    </submittedName>
</protein>
<comment type="caution">
    <text evidence="1">The sequence shown here is derived from an EMBL/GenBank/DDBJ whole genome shotgun (WGS) entry which is preliminary data.</text>
</comment>
<organism evidence="1 2">
    <name type="scientific">Bifidobacterium choloepi</name>
    <dbReference type="NCBI Taxonomy" id="2614131"/>
    <lineage>
        <taxon>Bacteria</taxon>
        <taxon>Bacillati</taxon>
        <taxon>Actinomycetota</taxon>
        <taxon>Actinomycetes</taxon>
        <taxon>Bifidobacteriales</taxon>
        <taxon>Bifidobacteriaceae</taxon>
        <taxon>Bifidobacterium</taxon>
    </lineage>
</organism>
<reference evidence="1 2" key="1">
    <citation type="submission" date="2019-09" db="EMBL/GenBank/DDBJ databases">
        <title>Phylogenetic characterization of a novel taxon of the genus Bifidobacterium: Bifidobacterium choloepi sp. nov.</title>
        <authorList>
            <person name="Modesto M."/>
            <person name="Satti M."/>
        </authorList>
    </citation>
    <scope>NUCLEOTIDE SEQUENCE [LARGE SCALE GENOMIC DNA]</scope>
    <source>
        <strain evidence="1 2">BRDM6</strain>
    </source>
</reference>
<evidence type="ECO:0000313" key="1">
    <source>
        <dbReference type="EMBL" id="NEG69146.1"/>
    </source>
</evidence>
<keyword evidence="2" id="KW-1185">Reference proteome</keyword>
<dbReference type="AlphaFoldDB" id="A0A6I5MY78"/>
<gene>
    <name evidence="1" type="ORF">F6S87_00590</name>
</gene>
<sequence>MPVNDINPNGRFEGDTSHMTADARRAAIALKRERYIDGKLYDLVERNRDQVIQSLNNDMLDLVVNEHYRIMYATPAPDEEGELRSLKTRQSLRRDEAALLAFLRIHVLECENVRKPKSQWLVGFEEIRGALASGAGYLAGRNDEEGVVDAVTQLVGRMETYGYLEPTDVDDVYLVTPLVPVVLDSALADEWLEVGEEPVQPAKEMAGFPDMGDGAGIVHGEEADDDVIELFEEGGR</sequence>